<gene>
    <name evidence="6" type="ORF">IAB73_09275</name>
</gene>
<dbReference type="InterPro" id="IPR026891">
    <property type="entry name" value="Fn3-like"/>
</dbReference>
<dbReference type="Pfam" id="PF14310">
    <property type="entry name" value="Fn3-like"/>
    <property type="match status" value="1"/>
</dbReference>
<dbReference type="AlphaFoldDB" id="A0A9D1CRA9"/>
<dbReference type="InterPro" id="IPR001764">
    <property type="entry name" value="Glyco_hydro_3_N"/>
</dbReference>
<sequence length="759" mass="83279">MDVKKLVSEMTLEEKAALCSGADFWHTKAVERLGVPRMMVADGPHGLRKQDQSADHLGINDSIRAVCFPTAAGLACSFDRDLLFRVGEALGKECQAEGVGVLLGPAANIKRSPLCGRNFEYFSEDPYLSGEMAAAHIRGVQSKKVGTSLKHYAANNQETRRMSVDARVDERTLREIYLASFEGAVKEGKPWTVMCSYNRVNGVYASENERLLTDILRGEWGFDGCTVTDWGACNDHVAGVAAGMDLQMPFSGAHGDEALVRAVREGRIDEAVVDRAAERVLTTVNRYLEGRDRTAVFDRAGHHKLARAVARECMVLLKNDGDLLPLSAFRRVAFIGPFVKHPRYQGGGSSHINASEETDAMEAASEYADVIYAQGCCGREDRPDPELLSRAVNAAQAAETAVLFVGLPDAFESEGYDRKHMRLPECQTRLIREVLRVQKRVVVVLHNGAPVEMPWADEVPAILEAYLGGQAVGGAVADLLFGKASPCGKLAETFPLHMEDNPSHLNFPGDGDRVEYREGIYVGYRYYDKRGVKVLFPFGHGLSYTTFAYDNLRLDRERMKDTETLTASVEVTNTGRVAAKEIVQFYVAPAHEGISRPVKELRGFAKVYLEPGETKTLSVQLPPRAFAYYETAIADWYVEPGAYDVLAAASSADVRQSARVQIESTRRLPVCVHENTTFGDAMKIPGAEEILRPLAEILSMVMGGGDSQALGESTRQMMDAMLHDMPLRALVAFAGDSVGDHLLHDVVQALREAEARAQA</sequence>
<evidence type="ECO:0000313" key="7">
    <source>
        <dbReference type="Proteomes" id="UP000886887"/>
    </source>
</evidence>
<evidence type="ECO:0000256" key="4">
    <source>
        <dbReference type="RuleBase" id="RU361161"/>
    </source>
</evidence>
<dbReference type="FunFam" id="2.60.40.10:FF:000495">
    <property type="entry name" value="Periplasmic beta-glucosidase"/>
    <property type="match status" value="1"/>
</dbReference>
<keyword evidence="4" id="KW-0326">Glycosidase</keyword>
<dbReference type="InterPro" id="IPR019800">
    <property type="entry name" value="Glyco_hydro_3_AS"/>
</dbReference>
<reference evidence="6" key="1">
    <citation type="submission" date="2020-10" db="EMBL/GenBank/DDBJ databases">
        <authorList>
            <person name="Gilroy R."/>
        </authorList>
    </citation>
    <scope>NUCLEOTIDE SEQUENCE</scope>
    <source>
        <strain evidence="6">ChiSxjej2B14-6234</strain>
    </source>
</reference>
<dbReference type="InterPro" id="IPR013783">
    <property type="entry name" value="Ig-like_fold"/>
</dbReference>
<evidence type="ECO:0000313" key="6">
    <source>
        <dbReference type="EMBL" id="HIQ72382.1"/>
    </source>
</evidence>
<dbReference type="SUPFAM" id="SSF51445">
    <property type="entry name" value="(Trans)glycosidases"/>
    <property type="match status" value="1"/>
</dbReference>
<dbReference type="InterPro" id="IPR017853">
    <property type="entry name" value="GH"/>
</dbReference>
<dbReference type="PANTHER" id="PTHR42715">
    <property type="entry name" value="BETA-GLUCOSIDASE"/>
    <property type="match status" value="1"/>
</dbReference>
<dbReference type="InterPro" id="IPR050288">
    <property type="entry name" value="Cellulose_deg_GH3"/>
</dbReference>
<dbReference type="InterPro" id="IPR002772">
    <property type="entry name" value="Glyco_hydro_3_C"/>
</dbReference>
<dbReference type="InterPro" id="IPR036962">
    <property type="entry name" value="Glyco_hydro_3_N_sf"/>
</dbReference>
<dbReference type="SUPFAM" id="SSF52279">
    <property type="entry name" value="Beta-D-glucan exohydrolase, C-terminal domain"/>
    <property type="match status" value="1"/>
</dbReference>
<evidence type="ECO:0000256" key="1">
    <source>
        <dbReference type="ARBA" id="ARBA00005336"/>
    </source>
</evidence>
<evidence type="ECO:0000256" key="2">
    <source>
        <dbReference type="ARBA" id="ARBA00022801"/>
    </source>
</evidence>
<dbReference type="EMBL" id="DVFJ01000034">
    <property type="protein sequence ID" value="HIQ72382.1"/>
    <property type="molecule type" value="Genomic_DNA"/>
</dbReference>
<dbReference type="GO" id="GO:0005975">
    <property type="term" value="P:carbohydrate metabolic process"/>
    <property type="evidence" value="ECO:0007669"/>
    <property type="project" value="InterPro"/>
</dbReference>
<feature type="domain" description="Fibronectin type III-like" evidence="5">
    <location>
        <begin position="581"/>
        <end position="651"/>
    </location>
</feature>
<comment type="similarity">
    <text evidence="1 4">Belongs to the glycosyl hydrolase 3 family.</text>
</comment>
<evidence type="ECO:0000259" key="5">
    <source>
        <dbReference type="SMART" id="SM01217"/>
    </source>
</evidence>
<dbReference type="Gene3D" id="3.20.20.300">
    <property type="entry name" value="Glycoside hydrolase, family 3, N-terminal domain"/>
    <property type="match status" value="1"/>
</dbReference>
<protein>
    <submittedName>
        <fullName evidence="6">Glycoside hydrolase family 3 C-terminal domain-containing protein</fullName>
    </submittedName>
</protein>
<comment type="caution">
    <text evidence="6">The sequence shown here is derived from an EMBL/GenBank/DDBJ whole genome shotgun (WGS) entry which is preliminary data.</text>
</comment>
<evidence type="ECO:0000256" key="3">
    <source>
        <dbReference type="ARBA" id="ARBA00023277"/>
    </source>
</evidence>
<organism evidence="6 7">
    <name type="scientific">Candidatus Onthenecus intestinigallinarum</name>
    <dbReference type="NCBI Taxonomy" id="2840875"/>
    <lineage>
        <taxon>Bacteria</taxon>
        <taxon>Bacillati</taxon>
        <taxon>Bacillota</taxon>
        <taxon>Clostridia</taxon>
        <taxon>Eubacteriales</taxon>
        <taxon>Candidatus Onthenecus</taxon>
    </lineage>
</organism>
<dbReference type="InterPro" id="IPR036881">
    <property type="entry name" value="Glyco_hydro_3_C_sf"/>
</dbReference>
<dbReference type="Proteomes" id="UP000886887">
    <property type="component" value="Unassembled WGS sequence"/>
</dbReference>
<dbReference type="SMART" id="SM01217">
    <property type="entry name" value="Fn3_like"/>
    <property type="match status" value="1"/>
</dbReference>
<name>A0A9D1CRA9_9FIRM</name>
<dbReference type="Gene3D" id="3.40.50.1700">
    <property type="entry name" value="Glycoside hydrolase family 3 C-terminal domain"/>
    <property type="match status" value="1"/>
</dbReference>
<reference evidence="6" key="2">
    <citation type="journal article" date="2021" name="PeerJ">
        <title>Extensive microbial diversity within the chicken gut microbiome revealed by metagenomics and culture.</title>
        <authorList>
            <person name="Gilroy R."/>
            <person name="Ravi A."/>
            <person name="Getino M."/>
            <person name="Pursley I."/>
            <person name="Horton D.L."/>
            <person name="Alikhan N.F."/>
            <person name="Baker D."/>
            <person name="Gharbi K."/>
            <person name="Hall N."/>
            <person name="Watson M."/>
            <person name="Adriaenssens E.M."/>
            <person name="Foster-Nyarko E."/>
            <person name="Jarju S."/>
            <person name="Secka A."/>
            <person name="Antonio M."/>
            <person name="Oren A."/>
            <person name="Chaudhuri R.R."/>
            <person name="La Ragione R."/>
            <person name="Hildebrand F."/>
            <person name="Pallen M.J."/>
        </authorList>
    </citation>
    <scope>NUCLEOTIDE SEQUENCE</scope>
    <source>
        <strain evidence="6">ChiSxjej2B14-6234</strain>
    </source>
</reference>
<accession>A0A9D1CRA9</accession>
<dbReference type="PANTHER" id="PTHR42715:SF10">
    <property type="entry name" value="BETA-GLUCOSIDASE"/>
    <property type="match status" value="1"/>
</dbReference>
<dbReference type="PROSITE" id="PS00775">
    <property type="entry name" value="GLYCOSYL_HYDROL_F3"/>
    <property type="match status" value="1"/>
</dbReference>
<dbReference type="Gene3D" id="2.60.40.10">
    <property type="entry name" value="Immunoglobulins"/>
    <property type="match status" value="1"/>
</dbReference>
<dbReference type="Pfam" id="PF00933">
    <property type="entry name" value="Glyco_hydro_3"/>
    <property type="match status" value="1"/>
</dbReference>
<dbReference type="GO" id="GO:0008422">
    <property type="term" value="F:beta-glucosidase activity"/>
    <property type="evidence" value="ECO:0007669"/>
    <property type="project" value="UniProtKB-ARBA"/>
</dbReference>
<dbReference type="Pfam" id="PF01915">
    <property type="entry name" value="Glyco_hydro_3_C"/>
    <property type="match status" value="1"/>
</dbReference>
<keyword evidence="3" id="KW-0119">Carbohydrate metabolism</keyword>
<dbReference type="PRINTS" id="PR00133">
    <property type="entry name" value="GLHYDRLASE3"/>
</dbReference>
<keyword evidence="2 4" id="KW-0378">Hydrolase</keyword>
<proteinExistence type="inferred from homology"/>